<accession>A0AAD5P113</accession>
<dbReference type="AlphaFoldDB" id="A0AAD5P113"/>
<keyword evidence="2" id="KW-1185">Reference proteome</keyword>
<dbReference type="PANTHER" id="PTHR37610:SF80">
    <property type="entry name" value="RETROTRANSPOSON GAG DOMAIN-CONTAINING PROTEIN"/>
    <property type="match status" value="1"/>
</dbReference>
<sequence>MWGYVSGTLVKPNDEKAEKYADLLDVWEANNSKIITWVNNSVEHSIGTPLVKYETAKEIWDHLARFYMQSYFAKQYQLESDIRALEQKNLWDRLAFMESAELRACAPYIARGKEQCLIQFLMAIRDDFEGLRGLILHRSPLPSVDSAVSELLVR</sequence>
<proteinExistence type="predicted"/>
<gene>
    <name evidence="1" type="ORF">LWI28_004270</name>
</gene>
<protein>
    <submittedName>
        <fullName evidence="1">Uncharacterized protein</fullName>
    </submittedName>
</protein>
<dbReference type="Proteomes" id="UP001064489">
    <property type="component" value="Chromosome 1"/>
</dbReference>
<dbReference type="Pfam" id="PF14223">
    <property type="entry name" value="Retrotran_gag_2"/>
    <property type="match status" value="1"/>
</dbReference>
<reference evidence="1" key="1">
    <citation type="journal article" date="2022" name="Plant J.">
        <title>Strategies of tolerance reflected in two North American maple genomes.</title>
        <authorList>
            <person name="McEvoy S.L."/>
            <person name="Sezen U.U."/>
            <person name="Trouern-Trend A."/>
            <person name="McMahon S.M."/>
            <person name="Schaberg P.G."/>
            <person name="Yang J."/>
            <person name="Wegrzyn J.L."/>
            <person name="Swenson N.G."/>
        </authorList>
    </citation>
    <scope>NUCLEOTIDE SEQUENCE</scope>
    <source>
        <strain evidence="1">91603</strain>
    </source>
</reference>
<evidence type="ECO:0000313" key="1">
    <source>
        <dbReference type="EMBL" id="KAI9194233.1"/>
    </source>
</evidence>
<dbReference type="PANTHER" id="PTHR37610">
    <property type="entry name" value="CCHC-TYPE DOMAIN-CONTAINING PROTEIN"/>
    <property type="match status" value="1"/>
</dbReference>
<name>A0AAD5P113_ACENE</name>
<evidence type="ECO:0000313" key="2">
    <source>
        <dbReference type="Proteomes" id="UP001064489"/>
    </source>
</evidence>
<reference evidence="1" key="2">
    <citation type="submission" date="2023-02" db="EMBL/GenBank/DDBJ databases">
        <authorList>
            <person name="Swenson N.G."/>
            <person name="Wegrzyn J.L."/>
            <person name="Mcevoy S.L."/>
        </authorList>
    </citation>
    <scope>NUCLEOTIDE SEQUENCE</scope>
    <source>
        <strain evidence="1">91603</strain>
        <tissue evidence="1">Leaf</tissue>
    </source>
</reference>
<dbReference type="EMBL" id="JAJSOW010000003">
    <property type="protein sequence ID" value="KAI9194233.1"/>
    <property type="molecule type" value="Genomic_DNA"/>
</dbReference>
<organism evidence="1 2">
    <name type="scientific">Acer negundo</name>
    <name type="common">Box elder</name>
    <dbReference type="NCBI Taxonomy" id="4023"/>
    <lineage>
        <taxon>Eukaryota</taxon>
        <taxon>Viridiplantae</taxon>
        <taxon>Streptophyta</taxon>
        <taxon>Embryophyta</taxon>
        <taxon>Tracheophyta</taxon>
        <taxon>Spermatophyta</taxon>
        <taxon>Magnoliopsida</taxon>
        <taxon>eudicotyledons</taxon>
        <taxon>Gunneridae</taxon>
        <taxon>Pentapetalae</taxon>
        <taxon>rosids</taxon>
        <taxon>malvids</taxon>
        <taxon>Sapindales</taxon>
        <taxon>Sapindaceae</taxon>
        <taxon>Hippocastanoideae</taxon>
        <taxon>Acereae</taxon>
        <taxon>Acer</taxon>
    </lineage>
</organism>
<comment type="caution">
    <text evidence="1">The sequence shown here is derived from an EMBL/GenBank/DDBJ whole genome shotgun (WGS) entry which is preliminary data.</text>
</comment>